<keyword evidence="2" id="KW-0547">Nucleotide-binding</keyword>
<evidence type="ECO:0000313" key="2">
    <source>
        <dbReference type="EMBL" id="KFB35459.1"/>
    </source>
</evidence>
<accession>A0A084VBW5</accession>
<name>A0A084VBW5_ANOSI</name>
<evidence type="ECO:0000313" key="4">
    <source>
        <dbReference type="Proteomes" id="UP000030765"/>
    </source>
</evidence>
<dbReference type="AlphaFoldDB" id="A0A084VBW5"/>
<dbReference type="Proteomes" id="UP000030765">
    <property type="component" value="Unassembled WGS sequence"/>
</dbReference>
<keyword evidence="2" id="KW-0067">ATP-binding</keyword>
<protein>
    <submittedName>
        <fullName evidence="2 3">ATP-dependent DNA helicase</fullName>
    </submittedName>
</protein>
<gene>
    <name evidence="2" type="ORF">ZHAS_00002174</name>
</gene>
<reference evidence="3" key="2">
    <citation type="submission" date="2020-05" db="UniProtKB">
        <authorList>
            <consortium name="EnsemblMetazoa"/>
        </authorList>
    </citation>
    <scope>IDENTIFICATION</scope>
</reference>
<keyword evidence="2" id="KW-0347">Helicase</keyword>
<organism evidence="2">
    <name type="scientific">Anopheles sinensis</name>
    <name type="common">Mosquito</name>
    <dbReference type="NCBI Taxonomy" id="74873"/>
    <lineage>
        <taxon>Eukaryota</taxon>
        <taxon>Metazoa</taxon>
        <taxon>Ecdysozoa</taxon>
        <taxon>Arthropoda</taxon>
        <taxon>Hexapoda</taxon>
        <taxon>Insecta</taxon>
        <taxon>Pterygota</taxon>
        <taxon>Neoptera</taxon>
        <taxon>Endopterygota</taxon>
        <taxon>Diptera</taxon>
        <taxon>Nematocera</taxon>
        <taxon>Culicoidea</taxon>
        <taxon>Culicidae</taxon>
        <taxon>Anophelinae</taxon>
        <taxon>Anopheles</taxon>
    </lineage>
</organism>
<feature type="compositionally biased region" description="Acidic residues" evidence="1">
    <location>
        <begin position="89"/>
        <end position="99"/>
    </location>
</feature>
<dbReference type="GO" id="GO:0004386">
    <property type="term" value="F:helicase activity"/>
    <property type="evidence" value="ECO:0007669"/>
    <property type="project" value="UniProtKB-KW"/>
</dbReference>
<dbReference type="VEuPathDB" id="VectorBase:ASIC002174"/>
<feature type="region of interest" description="Disordered" evidence="1">
    <location>
        <begin position="89"/>
        <end position="112"/>
    </location>
</feature>
<dbReference type="EnsemblMetazoa" id="ASIC002174-RA">
    <property type="protein sequence ID" value="ASIC002174-PA"/>
    <property type="gene ID" value="ASIC002174"/>
</dbReference>
<evidence type="ECO:0000313" key="3">
    <source>
        <dbReference type="EnsemblMetazoa" id="ASIC002174-PA"/>
    </source>
</evidence>
<proteinExistence type="predicted"/>
<sequence length="112" mass="12146">MNEDGEEAPVITPPVEAPYLRLSDDEINEDGEEAPVITPSFKPKEVNDLPAVDQTAKDAVDTNADSIPLASRDPTTCVVSIHLLALSEDEMNENNEEELSIANSGRAPRNDM</sequence>
<dbReference type="EMBL" id="ATLV01009632">
    <property type="status" value="NOT_ANNOTATED_CDS"/>
    <property type="molecule type" value="Genomic_DNA"/>
</dbReference>
<dbReference type="EMBL" id="KE524540">
    <property type="protein sequence ID" value="KFB35459.1"/>
    <property type="molecule type" value="Genomic_DNA"/>
</dbReference>
<evidence type="ECO:0000256" key="1">
    <source>
        <dbReference type="SAM" id="MobiDB-lite"/>
    </source>
</evidence>
<reference evidence="2 4" key="1">
    <citation type="journal article" date="2014" name="BMC Genomics">
        <title>Genome sequence of Anopheles sinensis provides insight into genetics basis of mosquito competence for malaria parasites.</title>
        <authorList>
            <person name="Zhou D."/>
            <person name="Zhang D."/>
            <person name="Ding G."/>
            <person name="Shi L."/>
            <person name="Hou Q."/>
            <person name="Ye Y."/>
            <person name="Xu Y."/>
            <person name="Zhou H."/>
            <person name="Xiong C."/>
            <person name="Li S."/>
            <person name="Yu J."/>
            <person name="Hong S."/>
            <person name="Yu X."/>
            <person name="Zou P."/>
            <person name="Chen C."/>
            <person name="Chang X."/>
            <person name="Wang W."/>
            <person name="Lv Y."/>
            <person name="Sun Y."/>
            <person name="Ma L."/>
            <person name="Shen B."/>
            <person name="Zhu C."/>
        </authorList>
    </citation>
    <scope>NUCLEOTIDE SEQUENCE [LARGE SCALE GENOMIC DNA]</scope>
</reference>
<keyword evidence="2" id="KW-0378">Hydrolase</keyword>
<keyword evidence="4" id="KW-1185">Reference proteome</keyword>